<dbReference type="GeneTree" id="ENSGT00530000063691"/>
<reference evidence="8" key="3">
    <citation type="submission" date="2025-09" db="UniProtKB">
        <authorList>
            <consortium name="Ensembl"/>
        </authorList>
    </citation>
    <scope>IDENTIFICATION</scope>
</reference>
<sequence length="677" mass="72573">MVGSGAAHAAAVEERRKKLQEYLAAKGKLRCANAKPYLREQKQCLGPPVASLSTAGQPNEPIKEARRPAAGRPTGQGPQPGPRDVRGTQRPKAAAAAALGTGPARGGLSSRPLGPASGPPPSQHLPKAAPQPVQTLPGTSGRSHETQNAAGPGIPERIHTGDQLLGDASKETDKENRPGPAAAGPERRPHAGLRAAGGPKGGWGHPSRRGLGPADRGAARSAPKEPSHAGLPRGTSYRWLPGGAGGERPKAREPRTVSAQSLARTRESKKEATRGPRGEPEGYRAALPAPRGSLPQKKPPRLPGAKLRGPQHLQGAQAGATRKPPGRAGQPHRTGSPSKAPARPPPRKPPQSLASKAQRTVSWNCSVKCVNPEAQPCVRRTKPPTAPEPRTQPKRGGEDRRKKLEEWLASKGKTYKRPPMKFQAQTKRVQKLNHSFWKSMEEEEETQKADLDLSHRISSTLAECLKLIEEGARSEEILAILSGIPQAEKFSTFWICKARLLAGEDIEAVMGLYEAAVRCGATPIQELRDVVLDILKSAKKTPQGIGRETTSAEERPEEERSRGPNFLTPGERIAIGATPGASGRGRDHPSLPCIKLQITPLPRAPGMPEAQGVKLVTPVRRSLRIEHAQPHYPDRLREHCTVVASLGQLPQVAQADCYLYCKNEALPEDAELWLFAS</sequence>
<evidence type="ECO:0000256" key="6">
    <source>
        <dbReference type="SAM" id="MobiDB-lite"/>
    </source>
</evidence>
<dbReference type="eggNOG" id="ENOG502TKUH">
    <property type="taxonomic scope" value="Eukaryota"/>
</dbReference>
<feature type="compositionally biased region" description="Low complexity" evidence="6">
    <location>
        <begin position="68"/>
        <end position="77"/>
    </location>
</feature>
<dbReference type="Bgee" id="ENSMODG00000013858">
    <property type="expression patterns" value="Expressed in blood and 11 other cell types or tissues"/>
</dbReference>
<feature type="compositionally biased region" description="Basic and acidic residues" evidence="6">
    <location>
        <begin position="168"/>
        <end position="177"/>
    </location>
</feature>
<proteinExistence type="inferred from homology"/>
<dbReference type="PANTHER" id="PTHR47078:SF1">
    <property type="entry name" value="CYTOSKELETON-ASSOCIATED PROTEIN 2-LIKE"/>
    <property type="match status" value="1"/>
</dbReference>
<feature type="compositionally biased region" description="Polar residues" evidence="6">
    <location>
        <begin position="352"/>
        <end position="365"/>
    </location>
</feature>
<reference evidence="8 9" key="1">
    <citation type="journal article" date="2007" name="Nature">
        <title>Genome of the marsupial Monodelphis domestica reveals innovation in non-coding sequences.</title>
        <authorList>
            <person name="Mikkelsen T.S."/>
            <person name="Wakefield M.J."/>
            <person name="Aken B."/>
            <person name="Amemiya C.T."/>
            <person name="Chang J.L."/>
            <person name="Duke S."/>
            <person name="Garber M."/>
            <person name="Gentles A.J."/>
            <person name="Goodstadt L."/>
            <person name="Heger A."/>
            <person name="Jurka J."/>
            <person name="Kamal M."/>
            <person name="Mauceli E."/>
            <person name="Searle S.M."/>
            <person name="Sharpe T."/>
            <person name="Baker M.L."/>
            <person name="Batzer M.A."/>
            <person name="Benos P.V."/>
            <person name="Belov K."/>
            <person name="Clamp M."/>
            <person name="Cook A."/>
            <person name="Cuff J."/>
            <person name="Das R."/>
            <person name="Davidow L."/>
            <person name="Deakin J.E."/>
            <person name="Fazzari M.J."/>
            <person name="Glass J.L."/>
            <person name="Grabherr M."/>
            <person name="Greally J.M."/>
            <person name="Gu W."/>
            <person name="Hore T.A."/>
            <person name="Huttley G.A."/>
            <person name="Kleber M."/>
            <person name="Jirtle R.L."/>
            <person name="Koina E."/>
            <person name="Lee J.T."/>
            <person name="Mahony S."/>
            <person name="Marra M.A."/>
            <person name="Miller R.D."/>
            <person name="Nicholls R.D."/>
            <person name="Oda M."/>
            <person name="Papenfuss A.T."/>
            <person name="Parra Z.E."/>
            <person name="Pollock D.D."/>
            <person name="Ray D.A."/>
            <person name="Schein J.E."/>
            <person name="Speed T.P."/>
            <person name="Thompson K."/>
            <person name="VandeBerg J.L."/>
            <person name="Wade C.M."/>
            <person name="Walker J.A."/>
            <person name="Waters P.D."/>
            <person name="Webber C."/>
            <person name="Weidman J.R."/>
            <person name="Xie X."/>
            <person name="Zody M.C."/>
            <person name="Baldwin J."/>
            <person name="Abdouelleil A."/>
            <person name="Abdulkadir J."/>
            <person name="Abebe A."/>
            <person name="Abera B."/>
            <person name="Abreu J."/>
            <person name="Acer S.C."/>
            <person name="Aftuck L."/>
            <person name="Alexander A."/>
            <person name="An P."/>
            <person name="Anderson E."/>
            <person name="Anderson S."/>
            <person name="Arachi H."/>
            <person name="Azer M."/>
            <person name="Bachantsang P."/>
            <person name="Barry A."/>
            <person name="Bayul T."/>
            <person name="Berlin A."/>
            <person name="Bessette D."/>
            <person name="Bloom T."/>
            <person name="Bloom T."/>
            <person name="Boguslavskiy L."/>
            <person name="Bonnet C."/>
            <person name="Boukhgalter B."/>
            <person name="Bourzgui I."/>
            <person name="Brown A."/>
            <person name="Cahill P."/>
            <person name="Channer S."/>
            <person name="Cheshatsang Y."/>
            <person name="Chuda L."/>
            <person name="Citroen M."/>
            <person name="Collymore A."/>
            <person name="Cooke P."/>
            <person name="Costello M."/>
            <person name="D'Aco K."/>
            <person name="Daza R."/>
            <person name="De Haan G."/>
            <person name="DeGray S."/>
            <person name="DeMaso C."/>
            <person name="Dhargay N."/>
            <person name="Dooley K."/>
            <person name="Dooley E."/>
            <person name="Doricent M."/>
            <person name="Dorje P."/>
            <person name="Dorjee K."/>
            <person name="Dupes A."/>
            <person name="Elong R."/>
            <person name="Falk J."/>
            <person name="Farina A."/>
            <person name="Faro S."/>
            <person name="Ferguson D."/>
            <person name="Fisher S."/>
            <person name="Foley C.D."/>
            <person name="Franke A."/>
            <person name="Friedrich D."/>
            <person name="Gadbois L."/>
            <person name="Gearin G."/>
            <person name="Gearin C.R."/>
            <person name="Giannoukos G."/>
            <person name="Goode T."/>
            <person name="Graham J."/>
            <person name="Grandbois E."/>
            <person name="Grewal S."/>
            <person name="Gyaltsen K."/>
            <person name="Hafez N."/>
            <person name="Hagos B."/>
            <person name="Hall J."/>
            <person name="Henson C."/>
            <person name="Hollinger A."/>
            <person name="Honan T."/>
            <person name="Huard M.D."/>
            <person name="Hughes L."/>
            <person name="Hurhula B."/>
            <person name="Husby M.E."/>
            <person name="Kamat A."/>
            <person name="Kanga B."/>
            <person name="Kashin S."/>
            <person name="Khazanovich D."/>
            <person name="Kisner P."/>
            <person name="Lance K."/>
            <person name="Lara M."/>
            <person name="Lee W."/>
            <person name="Lennon N."/>
            <person name="Letendre F."/>
            <person name="LeVine R."/>
            <person name="Lipovsky A."/>
            <person name="Liu X."/>
            <person name="Liu J."/>
            <person name="Liu S."/>
            <person name="Lokyitsang T."/>
            <person name="Lokyitsang Y."/>
            <person name="Lubonja R."/>
            <person name="Lui A."/>
            <person name="MacDonald P."/>
            <person name="Magnisalis V."/>
            <person name="Maru K."/>
            <person name="Matthews C."/>
            <person name="McCusker W."/>
            <person name="McDonough S."/>
            <person name="Mehta T."/>
            <person name="Meldrim J."/>
            <person name="Meneus L."/>
            <person name="Mihai O."/>
            <person name="Mihalev A."/>
            <person name="Mihova T."/>
            <person name="Mittelman R."/>
            <person name="Mlenga V."/>
            <person name="Montmayeur A."/>
            <person name="Mulrain L."/>
            <person name="Navidi A."/>
            <person name="Naylor J."/>
            <person name="Negash T."/>
            <person name="Nguyen T."/>
            <person name="Nguyen N."/>
            <person name="Nicol R."/>
            <person name="Norbu C."/>
            <person name="Norbu N."/>
            <person name="Novod N."/>
            <person name="O'Neill B."/>
            <person name="Osman S."/>
            <person name="Markiewicz E."/>
            <person name="Oyono O.L."/>
            <person name="Patti C."/>
            <person name="Phunkhang P."/>
            <person name="Pierre F."/>
            <person name="Priest M."/>
            <person name="Raghuraman S."/>
            <person name="Rege F."/>
            <person name="Reyes R."/>
            <person name="Rise C."/>
            <person name="Rogov P."/>
            <person name="Ross K."/>
            <person name="Ryan E."/>
            <person name="Settipalli S."/>
            <person name="Shea T."/>
            <person name="Sherpa N."/>
            <person name="Shi L."/>
            <person name="Shih D."/>
            <person name="Sparrow T."/>
            <person name="Spaulding J."/>
            <person name="Stalker J."/>
            <person name="Stange-Thomann N."/>
            <person name="Stavropoulos S."/>
            <person name="Stone C."/>
            <person name="Strader C."/>
            <person name="Tesfaye S."/>
            <person name="Thomson T."/>
            <person name="Thoulutsang Y."/>
            <person name="Thoulutsang D."/>
            <person name="Topham K."/>
            <person name="Topping I."/>
            <person name="Tsamla T."/>
            <person name="Vassiliev H."/>
            <person name="Vo A."/>
            <person name="Wangchuk T."/>
            <person name="Wangdi T."/>
            <person name="Weiand M."/>
            <person name="Wilkinson J."/>
            <person name="Wilson A."/>
            <person name="Yadav S."/>
            <person name="Young G."/>
            <person name="Yu Q."/>
            <person name="Zembek L."/>
            <person name="Zhong D."/>
            <person name="Zimmer A."/>
            <person name="Zwirko Z."/>
            <person name="Jaffe D.B."/>
            <person name="Alvarez P."/>
            <person name="Brockman W."/>
            <person name="Butler J."/>
            <person name="Chin C."/>
            <person name="Gnerre S."/>
            <person name="MacCallum I."/>
            <person name="Graves J.A."/>
            <person name="Ponting C.P."/>
            <person name="Breen M."/>
            <person name="Samollow P.B."/>
            <person name="Lander E.S."/>
            <person name="Lindblad-Toh K."/>
        </authorList>
    </citation>
    <scope>NUCLEOTIDE SEQUENCE [LARGE SCALE GENOMIC DNA]</scope>
</reference>
<evidence type="ECO:0000313" key="8">
    <source>
        <dbReference type="Ensembl" id="ENSMODP00000017329.3"/>
    </source>
</evidence>
<dbReference type="OrthoDB" id="6288182at2759"/>
<dbReference type="FunCoup" id="F6X5H0">
    <property type="interactions" value="425"/>
</dbReference>
<comment type="similarity">
    <text evidence="2">Belongs to the CKAP2 family.</text>
</comment>
<dbReference type="PANTHER" id="PTHR47078">
    <property type="entry name" value="CYTOSKELETON-ASSOCIATED PROTEIN 2-LIKE"/>
    <property type="match status" value="1"/>
</dbReference>
<name>F6X5H0_MONDO</name>
<evidence type="ECO:0000256" key="4">
    <source>
        <dbReference type="ARBA" id="ARBA00022553"/>
    </source>
</evidence>
<evidence type="ECO:0000259" key="7">
    <source>
        <dbReference type="Pfam" id="PF15297"/>
    </source>
</evidence>
<feature type="region of interest" description="Disordered" evidence="6">
    <location>
        <begin position="48"/>
        <end position="402"/>
    </location>
</feature>
<evidence type="ECO:0000256" key="2">
    <source>
        <dbReference type="ARBA" id="ARBA00009468"/>
    </source>
</evidence>
<feature type="compositionally biased region" description="Polar residues" evidence="6">
    <location>
        <begin position="132"/>
        <end position="149"/>
    </location>
</feature>
<dbReference type="AlphaFoldDB" id="F6X5H0"/>
<dbReference type="Ensembl" id="ENSMODT00000017648.3">
    <property type="protein sequence ID" value="ENSMODP00000017329.3"/>
    <property type="gene ID" value="ENSMODG00000013858.3"/>
</dbReference>
<keyword evidence="9" id="KW-1185">Reference proteome</keyword>
<keyword evidence="3" id="KW-0963">Cytoplasm</keyword>
<dbReference type="Proteomes" id="UP000002280">
    <property type="component" value="Chromosome 1"/>
</dbReference>
<dbReference type="GO" id="GO:0072686">
    <property type="term" value="C:mitotic spindle"/>
    <property type="evidence" value="ECO:0000318"/>
    <property type="project" value="GO_Central"/>
</dbReference>
<feature type="domain" description="Cytoskeleton-associated protein 2 C-terminal" evidence="7">
    <location>
        <begin position="612"/>
        <end position="666"/>
    </location>
</feature>
<dbReference type="InterPro" id="IPR029197">
    <property type="entry name" value="CKAP2_C"/>
</dbReference>
<protein>
    <submittedName>
        <fullName evidence="8">Cytoskeleton associated protein 2 like</fullName>
    </submittedName>
</protein>
<dbReference type="GO" id="GO:0005829">
    <property type="term" value="C:cytosol"/>
    <property type="evidence" value="ECO:0000318"/>
    <property type="project" value="GO_Central"/>
</dbReference>
<keyword evidence="4" id="KW-0597">Phosphoprotein</keyword>
<evidence type="ECO:0000256" key="1">
    <source>
        <dbReference type="ARBA" id="ARBA00004245"/>
    </source>
</evidence>
<reference evidence="8" key="2">
    <citation type="submission" date="2025-08" db="UniProtKB">
        <authorList>
            <consortium name="Ensembl"/>
        </authorList>
    </citation>
    <scope>IDENTIFICATION</scope>
</reference>
<dbReference type="GO" id="GO:0005813">
    <property type="term" value="C:centrosome"/>
    <property type="evidence" value="ECO:0000318"/>
    <property type="project" value="GO_Central"/>
</dbReference>
<feature type="region of interest" description="Disordered" evidence="6">
    <location>
        <begin position="542"/>
        <end position="589"/>
    </location>
</feature>
<dbReference type="KEGG" id="mdo:103105765"/>
<evidence type="ECO:0000256" key="3">
    <source>
        <dbReference type="ARBA" id="ARBA00022490"/>
    </source>
</evidence>
<accession>F6X5H0</accession>
<comment type="subcellular location">
    <subcellularLocation>
        <location evidence="1">Cytoplasm</location>
        <location evidence="1">Cytoskeleton</location>
    </subcellularLocation>
</comment>
<dbReference type="CTD" id="150468"/>
<dbReference type="InterPro" id="IPR052855">
    <property type="entry name" value="CKAP2-like"/>
</dbReference>
<dbReference type="STRING" id="13616.ENSMODP00000017329"/>
<feature type="compositionally biased region" description="Basic and acidic residues" evidence="6">
    <location>
        <begin position="264"/>
        <end position="282"/>
    </location>
</feature>
<dbReference type="OMA" id="TPMYVYR"/>
<dbReference type="InParanoid" id="F6X5H0"/>
<evidence type="ECO:0000256" key="5">
    <source>
        <dbReference type="ARBA" id="ARBA00023212"/>
    </source>
</evidence>
<dbReference type="GeneID" id="103105765"/>
<feature type="compositionally biased region" description="Low complexity" evidence="6">
    <location>
        <begin position="88"/>
        <end position="108"/>
    </location>
</feature>
<dbReference type="Pfam" id="PF15297">
    <property type="entry name" value="CKAP2_C"/>
    <property type="match status" value="2"/>
</dbReference>
<feature type="compositionally biased region" description="Basic and acidic residues" evidence="6">
    <location>
        <begin position="550"/>
        <end position="562"/>
    </location>
</feature>
<evidence type="ECO:0000313" key="9">
    <source>
        <dbReference type="Proteomes" id="UP000002280"/>
    </source>
</evidence>
<dbReference type="HOGENOM" id="CLU_2256228_0_0_1"/>
<feature type="domain" description="Cytoskeleton-associated protein 2 C-terminal" evidence="7">
    <location>
        <begin position="389"/>
        <end position="552"/>
    </location>
</feature>
<keyword evidence="5" id="KW-0206">Cytoskeleton</keyword>
<organism evidence="8 9">
    <name type="scientific">Monodelphis domestica</name>
    <name type="common">Gray short-tailed opossum</name>
    <dbReference type="NCBI Taxonomy" id="13616"/>
    <lineage>
        <taxon>Eukaryota</taxon>
        <taxon>Metazoa</taxon>
        <taxon>Chordata</taxon>
        <taxon>Craniata</taxon>
        <taxon>Vertebrata</taxon>
        <taxon>Euteleostomi</taxon>
        <taxon>Mammalia</taxon>
        <taxon>Metatheria</taxon>
        <taxon>Didelphimorphia</taxon>
        <taxon>Didelphidae</taxon>
        <taxon>Monodelphis</taxon>
    </lineage>
</organism>